<name>A0A4D4KR54_9ACTN</name>
<gene>
    <name evidence="2" type="ORF">SANT12839_000220</name>
    <name evidence="3" type="ORF">SANT12839_099320</name>
</gene>
<sequence length="153" mass="16683">MAGARAGVFGALTKDHRDQLMSLAREVSFETGERVFDEGGKADRFWIIHTGTVALDLHVPGRRAAVVETLGAGKMLGWSWFVAPRRWHLGAEASSPARAYEFDAEAVRELCQKDPALDHVLCSYVAGVIADRLRAARVWLLGLYAPYGAGDVS</sequence>
<keyword evidence="4" id="KW-1185">Reference proteome</keyword>
<dbReference type="GO" id="GO:0005829">
    <property type="term" value="C:cytosol"/>
    <property type="evidence" value="ECO:0007669"/>
    <property type="project" value="TreeGrafter"/>
</dbReference>
<feature type="domain" description="Cyclic nucleotide-binding" evidence="1">
    <location>
        <begin position="8"/>
        <end position="77"/>
    </location>
</feature>
<evidence type="ECO:0000259" key="1">
    <source>
        <dbReference type="PROSITE" id="PS50042"/>
    </source>
</evidence>
<dbReference type="RefSeq" id="WP_137963502.1">
    <property type="nucleotide sequence ID" value="NZ_BJHV01000001.1"/>
</dbReference>
<dbReference type="Pfam" id="PF00027">
    <property type="entry name" value="cNMP_binding"/>
    <property type="match status" value="1"/>
</dbReference>
<accession>A0A4D4KR54</accession>
<evidence type="ECO:0000313" key="3">
    <source>
        <dbReference type="EMBL" id="GDY49050.1"/>
    </source>
</evidence>
<evidence type="ECO:0000313" key="2">
    <source>
        <dbReference type="EMBL" id="GDY39140.1"/>
    </source>
</evidence>
<dbReference type="InterPro" id="IPR050397">
    <property type="entry name" value="Env_Response_Regulators"/>
</dbReference>
<dbReference type="EMBL" id="BJHV01000001">
    <property type="protein sequence ID" value="GDY39140.1"/>
    <property type="molecule type" value="Genomic_DNA"/>
</dbReference>
<dbReference type="PROSITE" id="PS50042">
    <property type="entry name" value="CNMP_BINDING_3"/>
    <property type="match status" value="1"/>
</dbReference>
<evidence type="ECO:0000313" key="4">
    <source>
        <dbReference type="Proteomes" id="UP000299290"/>
    </source>
</evidence>
<protein>
    <recommendedName>
        <fullName evidence="1">Cyclic nucleotide-binding domain-containing protein</fullName>
    </recommendedName>
</protein>
<organism evidence="3 4">
    <name type="scientific">Streptomyces antimycoticus</name>
    <dbReference type="NCBI Taxonomy" id="68175"/>
    <lineage>
        <taxon>Bacteria</taxon>
        <taxon>Bacillati</taxon>
        <taxon>Actinomycetota</taxon>
        <taxon>Actinomycetes</taxon>
        <taxon>Kitasatosporales</taxon>
        <taxon>Streptomycetaceae</taxon>
        <taxon>Streptomyces</taxon>
        <taxon>Streptomyces violaceusniger group</taxon>
    </lineage>
</organism>
<comment type="caution">
    <text evidence="3">The sequence shown here is derived from an EMBL/GenBank/DDBJ whole genome shotgun (WGS) entry which is preliminary data.</text>
</comment>
<dbReference type="PANTHER" id="PTHR24567:SF74">
    <property type="entry name" value="HTH-TYPE TRANSCRIPTIONAL REGULATOR ARCR"/>
    <property type="match status" value="1"/>
</dbReference>
<dbReference type="InterPro" id="IPR018490">
    <property type="entry name" value="cNMP-bd_dom_sf"/>
</dbReference>
<dbReference type="InterPro" id="IPR014710">
    <property type="entry name" value="RmlC-like_jellyroll"/>
</dbReference>
<dbReference type="Proteomes" id="UP000299290">
    <property type="component" value="Unassembled WGS sequence"/>
</dbReference>
<dbReference type="AlphaFoldDB" id="A0A4D4KR54"/>
<dbReference type="SMART" id="SM00100">
    <property type="entry name" value="cNMP"/>
    <property type="match status" value="1"/>
</dbReference>
<reference evidence="3 4" key="1">
    <citation type="journal article" date="2020" name="Int. J. Syst. Evol. Microbiol.">
        <title>Reclassification of Streptomyces castelarensis and Streptomyces sporoclivatus as later heterotypic synonyms of Streptomyces antimycoticus.</title>
        <authorList>
            <person name="Komaki H."/>
            <person name="Tamura T."/>
        </authorList>
    </citation>
    <scope>NUCLEOTIDE SEQUENCE [LARGE SCALE GENOMIC DNA]</scope>
    <source>
        <strain evidence="3 4">NBRC 12839</strain>
    </source>
</reference>
<dbReference type="PANTHER" id="PTHR24567">
    <property type="entry name" value="CRP FAMILY TRANSCRIPTIONAL REGULATORY PROTEIN"/>
    <property type="match status" value="1"/>
</dbReference>
<dbReference type="EMBL" id="BJHV01000001">
    <property type="protein sequence ID" value="GDY49050.1"/>
    <property type="molecule type" value="Genomic_DNA"/>
</dbReference>
<dbReference type="Gene3D" id="2.60.120.10">
    <property type="entry name" value="Jelly Rolls"/>
    <property type="match status" value="1"/>
</dbReference>
<dbReference type="CDD" id="cd00038">
    <property type="entry name" value="CAP_ED"/>
    <property type="match status" value="1"/>
</dbReference>
<dbReference type="InterPro" id="IPR000595">
    <property type="entry name" value="cNMP-bd_dom"/>
</dbReference>
<proteinExistence type="predicted"/>
<dbReference type="SUPFAM" id="SSF51206">
    <property type="entry name" value="cAMP-binding domain-like"/>
    <property type="match status" value="1"/>
</dbReference>
<dbReference type="GO" id="GO:0003700">
    <property type="term" value="F:DNA-binding transcription factor activity"/>
    <property type="evidence" value="ECO:0007669"/>
    <property type="project" value="TreeGrafter"/>
</dbReference>